<protein>
    <recommendedName>
        <fullName evidence="4">G protein-coupled receptor</fullName>
    </recommendedName>
</protein>
<keyword evidence="1" id="KW-0472">Membrane</keyword>
<evidence type="ECO:0000256" key="1">
    <source>
        <dbReference type="SAM" id="Phobius"/>
    </source>
</evidence>
<keyword evidence="1" id="KW-0812">Transmembrane</keyword>
<gene>
    <name evidence="2" type="ORF">PENTCL1PPCAC_17494</name>
</gene>
<keyword evidence="1" id="KW-1133">Transmembrane helix</keyword>
<dbReference type="EMBL" id="BTSX01000004">
    <property type="protein sequence ID" value="GMS95319.1"/>
    <property type="molecule type" value="Genomic_DNA"/>
</dbReference>
<keyword evidence="3" id="KW-1185">Reference proteome</keyword>
<organism evidence="2 3">
    <name type="scientific">Pristionchus entomophagus</name>
    <dbReference type="NCBI Taxonomy" id="358040"/>
    <lineage>
        <taxon>Eukaryota</taxon>
        <taxon>Metazoa</taxon>
        <taxon>Ecdysozoa</taxon>
        <taxon>Nematoda</taxon>
        <taxon>Chromadorea</taxon>
        <taxon>Rhabditida</taxon>
        <taxon>Rhabditina</taxon>
        <taxon>Diplogasteromorpha</taxon>
        <taxon>Diplogasteroidea</taxon>
        <taxon>Neodiplogasteridae</taxon>
        <taxon>Pristionchus</taxon>
    </lineage>
</organism>
<sequence>MPFSFFLFSRGQSSFELSIRNLFEYPNPYEFLLKTSPLALADFATLFSFAISMTREIICGGACLLQFIGPCTVIDKRMSWGLFGVQVNLHTITTALISLSFLFRLLAIINKTPSSKVVVSGAILPISVNAPMAFLNYSIMERGESYSVPAITRNEQISLAVLYFGDLLTTIV</sequence>
<reference evidence="2" key="1">
    <citation type="submission" date="2023-10" db="EMBL/GenBank/DDBJ databases">
        <title>Genome assembly of Pristionchus species.</title>
        <authorList>
            <person name="Yoshida K."/>
            <person name="Sommer R.J."/>
        </authorList>
    </citation>
    <scope>NUCLEOTIDE SEQUENCE</scope>
    <source>
        <strain evidence="2">RS0144</strain>
    </source>
</reference>
<proteinExistence type="predicted"/>
<feature type="transmembrane region" description="Helical" evidence="1">
    <location>
        <begin position="117"/>
        <end position="137"/>
    </location>
</feature>
<feature type="non-terminal residue" evidence="2">
    <location>
        <position position="172"/>
    </location>
</feature>
<evidence type="ECO:0008006" key="4">
    <source>
        <dbReference type="Google" id="ProtNLM"/>
    </source>
</evidence>
<name>A0AAV5TMN8_9BILA</name>
<evidence type="ECO:0000313" key="2">
    <source>
        <dbReference type="EMBL" id="GMS95319.1"/>
    </source>
</evidence>
<feature type="transmembrane region" description="Helical" evidence="1">
    <location>
        <begin position="80"/>
        <end position="105"/>
    </location>
</feature>
<evidence type="ECO:0000313" key="3">
    <source>
        <dbReference type="Proteomes" id="UP001432027"/>
    </source>
</evidence>
<comment type="caution">
    <text evidence="2">The sequence shown here is derived from an EMBL/GenBank/DDBJ whole genome shotgun (WGS) entry which is preliminary data.</text>
</comment>
<dbReference type="Pfam" id="PF10317">
    <property type="entry name" value="7TM_GPCR_Srd"/>
    <property type="match status" value="1"/>
</dbReference>
<dbReference type="AlphaFoldDB" id="A0AAV5TMN8"/>
<feature type="transmembrane region" description="Helical" evidence="1">
    <location>
        <begin position="43"/>
        <end position="68"/>
    </location>
</feature>
<dbReference type="Proteomes" id="UP001432027">
    <property type="component" value="Unassembled WGS sequence"/>
</dbReference>
<accession>A0AAV5TMN8</accession>
<dbReference type="InterPro" id="IPR019421">
    <property type="entry name" value="7TM_GPCR_serpentine_rcpt_Srd"/>
</dbReference>